<evidence type="ECO:0000256" key="1">
    <source>
        <dbReference type="SAM" id="MobiDB-lite"/>
    </source>
</evidence>
<protein>
    <recommendedName>
        <fullName evidence="4">Response regulatory domain-containing protein</fullName>
    </recommendedName>
</protein>
<keyword evidence="3" id="KW-1185">Reference proteome</keyword>
<evidence type="ECO:0000313" key="3">
    <source>
        <dbReference type="Proteomes" id="UP000622707"/>
    </source>
</evidence>
<organism evidence="2 3">
    <name type="scientific">Ramlibacter alkalitolerans</name>
    <dbReference type="NCBI Taxonomy" id="2039631"/>
    <lineage>
        <taxon>Bacteria</taxon>
        <taxon>Pseudomonadati</taxon>
        <taxon>Pseudomonadota</taxon>
        <taxon>Betaproteobacteria</taxon>
        <taxon>Burkholderiales</taxon>
        <taxon>Comamonadaceae</taxon>
        <taxon>Ramlibacter</taxon>
    </lineage>
</organism>
<reference evidence="2 3" key="1">
    <citation type="journal article" date="2017" name="Int. J. Syst. Evol. Microbiol.">
        <title>Ramlibacter alkalitolerans sp. nov., alkali-tolerant bacterium isolated from soil of ginseng.</title>
        <authorList>
            <person name="Lee D.H."/>
            <person name="Cha C.J."/>
        </authorList>
    </citation>
    <scope>NUCLEOTIDE SEQUENCE [LARGE SCALE GENOMIC DNA]</scope>
    <source>
        <strain evidence="2 3">KACC 19305</strain>
    </source>
</reference>
<evidence type="ECO:0008006" key="4">
    <source>
        <dbReference type="Google" id="ProtNLM"/>
    </source>
</evidence>
<gene>
    <name evidence="2" type="ORF">JI746_17460</name>
</gene>
<dbReference type="RefSeq" id="WP_201691303.1">
    <property type="nucleotide sequence ID" value="NZ_JAEQND010000009.1"/>
</dbReference>
<sequence>MGNGKHAQASGGPHDKADIEAVLERIGKRIKELRGFDASTIRDRWDSRLEMVQKNVNKTIAEAVGMGSGQYRQLAIGPLDAALDSTFGDRYTIDELREEVRKAVGQAVMRLNAAAKVLDRRLAGGAGDSTLAPLGEAPASNFGALPSNFAPLPSGFAPLAAEAPRAPAPAPAPIIDVTAPYAAPAPAPAPTPSPLASSPTMKPAATSTEASQRIAIVCRDDSSGEAVTSFVAQLGLEPVIAQPPRADMSSLDALEALRQVGFAIVLQADRQLEIGFLLGALGRSRICVLQASGQDALPGLPHQALDEGGLWKLLLARELKKSGFDVDMNKAL</sequence>
<accession>A0ABS1JRK7</accession>
<name>A0ABS1JRK7_9BURK</name>
<evidence type="ECO:0000313" key="2">
    <source>
        <dbReference type="EMBL" id="MBL0426905.1"/>
    </source>
</evidence>
<comment type="caution">
    <text evidence="2">The sequence shown here is derived from an EMBL/GenBank/DDBJ whole genome shotgun (WGS) entry which is preliminary data.</text>
</comment>
<dbReference type="EMBL" id="JAEQND010000009">
    <property type="protein sequence ID" value="MBL0426905.1"/>
    <property type="molecule type" value="Genomic_DNA"/>
</dbReference>
<proteinExistence type="predicted"/>
<feature type="region of interest" description="Disordered" evidence="1">
    <location>
        <begin position="185"/>
        <end position="206"/>
    </location>
</feature>
<dbReference type="Proteomes" id="UP000622707">
    <property type="component" value="Unassembled WGS sequence"/>
</dbReference>